<keyword evidence="1" id="KW-0175">Coiled coil</keyword>
<feature type="region of interest" description="Disordered" evidence="2">
    <location>
        <begin position="1025"/>
        <end position="1045"/>
    </location>
</feature>
<name>A0A5J4WPE4_9EUKA</name>
<sequence length="1499" mass="168717">MGIRSNDSTPRSQSLVPPLMKDILKNCPSEQYLATPKDKLESAARLLYHMPKSAILPKSTILVKLVTHYLSLTPQIASFVHSSATDTLQKFDYMQNAKVISSIGSGINLEFGLGEKVSEISTLVPQPINAAETIAFTLSFLTPTPPAIVSARDQSVKLQIHEEEMQQMNDNKNLGRRQNNVFDSLAKKKKKKKELSDILEPIQEEQSNTEQQKVEQDNQQIQLVKSRTVGSPNIQFQDIIQLQQPTTTAAIFANALEKQTKDISEQENNINIQGNQTGVQESQSSSLATNTNQLNIILQQTPTAMQCSPINAQALYPLLYPLTRVIEIFSNNLFILTMGNKAKTGRIRGGNVVVNYSPISSLTQQTLALTGNTTPLLMGNCSDESLINNGPSYIFAILEETLDPVTSSLTYHRQIVQRMKVRRIIQQKGHCLNLAKAILYNKQMKTSLKDMKVSPQMSELSNQIQIANEKQKPKVNDAEKMSQRSQFKGGSLRSNRQDNQSGGIDEAPFINYSVDQYGKLYDEDRNKKIETGIGSAVFVIQGSNGMPALTYTPFAQSTSFTSQVEQNILDPVSFFSQFCMHHQTVSSLRDSIIAMADTIVAAQSIHDRMKIAGQKISPQFQLPIDSLTFYDTDGDFDEARNFFLRIHSADNNINQTHSSQNKQQFGILGQSQLREILNDENALLRLIICAQFSEMIASDADKYGEINNNNSNIINGFRTGCTRSSKASGGQQILLPEQNEIIGKEIVFIPPSYNQQLSRSSNGSFFFMTQRNYGSDYRNYDNNYHNEEGKNILDASKQMKLDNKQKRIKKNISFKASYSLGPGVQWDGNFNTELIKDSANIRFNSNIDKPRLSVIENKKVKNQDEPGQIPTPHFTIQGGSNISLEQNLQLKAIFSAPIIDPSEFTVIEEHSPFLLSQLLSRLMIFDPPVRTRYLHSEDVLLVAIGCAQSGEETQSNEVDRHYWKHEMLQVPSFDEWCDLLKERIARIYSPQMNVTALPSEKFLSSEPTPTSASLIIHNEMNQKKIEQQQNEESDIHSHSSTPINEKQIGSNLKQSSFQLMKQINIDIPVGSDKKFIQQRIEPMNEEAIQQGRAYKPFPSSMRAGNIPQFPSATDIGKPFIAEQFATHSSHKCVNVRVVLERVGGSVEARITAVHKRGHIFSMSRRVELVFDSEKEKEKENVEKLQRKQSFKNLDNKSIIGEFNSDKFDAETILTYKQALNELIESVPLGCLNAGYVALRNFLLLKLLWDSQMEVTYSTKSGFVVVVNSQDGQVRFTRVPQPGEGNNIFGRGIGQLLPPSPGEQTTQELIEKYKQQIKEFVDVAVQYAIHKGKEGIIQYRKGELEQNKQTQQTTQQQDFQSPYETERIIRGFGTALVRLNSGQTIILMQNGDVSAMNGYEWVSCADVDIVSLPQSYPHSEILANLETASILDSRIDADVTTRADHVQIIQHRTGERIVHHCDGTRIFHSFSFYDSYDSESDERTKQRIKEYQSLIGKEAP</sequence>
<proteinExistence type="predicted"/>
<feature type="compositionally biased region" description="Basic and acidic residues" evidence="2">
    <location>
        <begin position="469"/>
        <end position="482"/>
    </location>
</feature>
<feature type="compositionally biased region" description="Polar residues" evidence="2">
    <location>
        <begin position="483"/>
        <end position="502"/>
    </location>
</feature>
<gene>
    <name evidence="3" type="ORF">EZS28_008416</name>
</gene>
<evidence type="ECO:0000313" key="3">
    <source>
        <dbReference type="EMBL" id="KAA6396059.1"/>
    </source>
</evidence>
<feature type="coiled-coil region" evidence="1">
    <location>
        <begin position="151"/>
        <end position="178"/>
    </location>
</feature>
<comment type="caution">
    <text evidence="3">The sequence shown here is derived from an EMBL/GenBank/DDBJ whole genome shotgun (WGS) entry which is preliminary data.</text>
</comment>
<dbReference type="Proteomes" id="UP000324800">
    <property type="component" value="Unassembled WGS sequence"/>
</dbReference>
<organism evidence="3 4">
    <name type="scientific">Streblomastix strix</name>
    <dbReference type="NCBI Taxonomy" id="222440"/>
    <lineage>
        <taxon>Eukaryota</taxon>
        <taxon>Metamonada</taxon>
        <taxon>Preaxostyla</taxon>
        <taxon>Oxymonadida</taxon>
        <taxon>Streblomastigidae</taxon>
        <taxon>Streblomastix</taxon>
    </lineage>
</organism>
<dbReference type="EMBL" id="SNRW01001528">
    <property type="protein sequence ID" value="KAA6396059.1"/>
    <property type="molecule type" value="Genomic_DNA"/>
</dbReference>
<dbReference type="OrthoDB" id="10686673at2759"/>
<feature type="non-terminal residue" evidence="3">
    <location>
        <position position="1499"/>
    </location>
</feature>
<protein>
    <submittedName>
        <fullName evidence="3">Uncharacterized protein</fullName>
    </submittedName>
</protein>
<reference evidence="3 4" key="1">
    <citation type="submission" date="2019-03" db="EMBL/GenBank/DDBJ databases">
        <title>Single cell metagenomics reveals metabolic interactions within the superorganism composed of flagellate Streblomastix strix and complex community of Bacteroidetes bacteria on its surface.</title>
        <authorList>
            <person name="Treitli S.C."/>
            <person name="Kolisko M."/>
            <person name="Husnik F."/>
            <person name="Keeling P."/>
            <person name="Hampl V."/>
        </authorList>
    </citation>
    <scope>NUCLEOTIDE SEQUENCE [LARGE SCALE GENOMIC DNA]</scope>
    <source>
        <strain evidence="3">ST1C</strain>
    </source>
</reference>
<evidence type="ECO:0000256" key="2">
    <source>
        <dbReference type="SAM" id="MobiDB-lite"/>
    </source>
</evidence>
<feature type="region of interest" description="Disordered" evidence="2">
    <location>
        <begin position="466"/>
        <end position="505"/>
    </location>
</feature>
<evidence type="ECO:0000313" key="4">
    <source>
        <dbReference type="Proteomes" id="UP000324800"/>
    </source>
</evidence>
<accession>A0A5J4WPE4</accession>
<evidence type="ECO:0000256" key="1">
    <source>
        <dbReference type="SAM" id="Coils"/>
    </source>
</evidence>